<evidence type="ECO:0000313" key="13">
    <source>
        <dbReference type="EMBL" id="MDV3457525.1"/>
    </source>
</evidence>
<evidence type="ECO:0000256" key="12">
    <source>
        <dbReference type="ARBA" id="ARBA00049878"/>
    </source>
</evidence>
<comment type="subunit">
    <text evidence="7">Heterotetramer of 2 MoaD subunits and 2 MoaE subunits. Also stable as homodimer. The enzyme changes between these two forms during catalysis.</text>
</comment>
<dbReference type="EC" id="2.8.1.12" evidence="3"/>
<evidence type="ECO:0000256" key="5">
    <source>
        <dbReference type="ARBA" id="ARBA00023150"/>
    </source>
</evidence>
<dbReference type="RefSeq" id="WP_317226671.1">
    <property type="nucleotide sequence ID" value="NZ_JAWJEJ010000001.1"/>
</dbReference>
<evidence type="ECO:0000256" key="10">
    <source>
        <dbReference type="ARBA" id="ARBA00030781"/>
    </source>
</evidence>
<evidence type="ECO:0000256" key="4">
    <source>
        <dbReference type="ARBA" id="ARBA00013858"/>
    </source>
</evidence>
<evidence type="ECO:0000256" key="7">
    <source>
        <dbReference type="ARBA" id="ARBA00026066"/>
    </source>
</evidence>
<sequence length="154" mass="16797">MIRVSVDPAPIELAVEVAALEERGAGGIATFTGVVRGDDGVTALELEHYPGMTEQALIAIAEAATERWSLLGVTMVHRVGVMLPGERIVFIGTAAHHRREALDACAYLIDRLKTDAPFWKREQTGEDARWVEARAGDVEASGRWNEAENQPFSD</sequence>
<gene>
    <name evidence="13" type="ORF">RZN05_11060</name>
</gene>
<dbReference type="InterPro" id="IPR003448">
    <property type="entry name" value="Mopterin_biosynth_MoaE"/>
</dbReference>
<comment type="function">
    <text evidence="6">Converts molybdopterin precursor Z into molybdopterin. This requires the incorporation of two sulfur atoms into precursor Z to generate a dithiolene group. The sulfur is provided by MoaD.</text>
</comment>
<dbReference type="EMBL" id="JAWJEJ010000001">
    <property type="protein sequence ID" value="MDV3457525.1"/>
    <property type="molecule type" value="Genomic_DNA"/>
</dbReference>
<evidence type="ECO:0000256" key="2">
    <source>
        <dbReference type="ARBA" id="ARBA00005426"/>
    </source>
</evidence>
<accession>A0ABU3Y7Z2</accession>
<comment type="similarity">
    <text evidence="2">Belongs to the MoaE family.</text>
</comment>
<comment type="catalytic activity">
    <reaction evidence="12">
        <text>2 [molybdopterin-synthase sulfur-carrier protein]-C-terminal-Gly-aminoethanethioate + cyclic pyranopterin phosphate + H2O = molybdopterin + 2 [molybdopterin-synthase sulfur-carrier protein]-C-terminal Gly-Gly + 2 H(+)</text>
        <dbReference type="Rhea" id="RHEA:26333"/>
        <dbReference type="Rhea" id="RHEA-COMP:12202"/>
        <dbReference type="Rhea" id="RHEA-COMP:19907"/>
        <dbReference type="ChEBI" id="CHEBI:15377"/>
        <dbReference type="ChEBI" id="CHEBI:15378"/>
        <dbReference type="ChEBI" id="CHEBI:58698"/>
        <dbReference type="ChEBI" id="CHEBI:59648"/>
        <dbReference type="ChEBI" id="CHEBI:90778"/>
        <dbReference type="ChEBI" id="CHEBI:232372"/>
        <dbReference type="EC" id="2.8.1.12"/>
    </reaction>
</comment>
<dbReference type="Proteomes" id="UP001273531">
    <property type="component" value="Unassembled WGS sequence"/>
</dbReference>
<evidence type="ECO:0000256" key="11">
    <source>
        <dbReference type="ARBA" id="ARBA00032474"/>
    </source>
</evidence>
<keyword evidence="5" id="KW-0501">Molybdenum cofactor biosynthesis</keyword>
<reference evidence="13 14" key="1">
    <citation type="submission" date="2023-10" db="EMBL/GenBank/DDBJ databases">
        <title>Sphingomonas sp. HF-S4 16S ribosomal RNA gene Genome sequencing and assembly.</title>
        <authorList>
            <person name="Lee H."/>
        </authorList>
    </citation>
    <scope>NUCLEOTIDE SEQUENCE [LARGE SCALE GENOMIC DNA]</scope>
    <source>
        <strain evidence="13 14">HF-S4</strain>
    </source>
</reference>
<evidence type="ECO:0000256" key="3">
    <source>
        <dbReference type="ARBA" id="ARBA00011950"/>
    </source>
</evidence>
<organism evidence="13 14">
    <name type="scientific">Sphingomonas agrestis</name>
    <dbReference type="NCBI Taxonomy" id="3080540"/>
    <lineage>
        <taxon>Bacteria</taxon>
        <taxon>Pseudomonadati</taxon>
        <taxon>Pseudomonadota</taxon>
        <taxon>Alphaproteobacteria</taxon>
        <taxon>Sphingomonadales</taxon>
        <taxon>Sphingomonadaceae</taxon>
        <taxon>Sphingomonas</taxon>
    </lineage>
</organism>
<keyword evidence="14" id="KW-1185">Reference proteome</keyword>
<dbReference type="Gene3D" id="3.90.1170.40">
    <property type="entry name" value="Molybdopterin biosynthesis MoaE subunit"/>
    <property type="match status" value="1"/>
</dbReference>
<dbReference type="Pfam" id="PF02391">
    <property type="entry name" value="MoaE"/>
    <property type="match status" value="1"/>
</dbReference>
<dbReference type="InterPro" id="IPR036563">
    <property type="entry name" value="MoaE_sf"/>
</dbReference>
<evidence type="ECO:0000256" key="1">
    <source>
        <dbReference type="ARBA" id="ARBA00005046"/>
    </source>
</evidence>
<evidence type="ECO:0000313" key="14">
    <source>
        <dbReference type="Proteomes" id="UP001273531"/>
    </source>
</evidence>
<comment type="caution">
    <text evidence="13">The sequence shown here is derived from an EMBL/GenBank/DDBJ whole genome shotgun (WGS) entry which is preliminary data.</text>
</comment>
<evidence type="ECO:0000256" key="9">
    <source>
        <dbReference type="ARBA" id="ARBA00030407"/>
    </source>
</evidence>
<proteinExistence type="inferred from homology"/>
<comment type="pathway">
    <text evidence="1">Cofactor biosynthesis; molybdopterin biosynthesis.</text>
</comment>
<name>A0ABU3Y7Z2_9SPHN</name>
<dbReference type="SUPFAM" id="SSF54690">
    <property type="entry name" value="Molybdopterin synthase subunit MoaE"/>
    <property type="match status" value="1"/>
</dbReference>
<dbReference type="CDD" id="cd00756">
    <property type="entry name" value="MoaE"/>
    <property type="match status" value="1"/>
</dbReference>
<dbReference type="PANTHER" id="PTHR23404">
    <property type="entry name" value="MOLYBDOPTERIN SYNTHASE RELATED"/>
    <property type="match status" value="1"/>
</dbReference>
<protein>
    <recommendedName>
        <fullName evidence="4">Molybdopterin synthase catalytic subunit</fullName>
        <ecNumber evidence="3">2.8.1.12</ecNumber>
    </recommendedName>
    <alternativeName>
        <fullName evidence="10">MPT synthase subunit 2</fullName>
    </alternativeName>
    <alternativeName>
        <fullName evidence="8">Molybdenum cofactor biosynthesis protein E</fullName>
    </alternativeName>
    <alternativeName>
        <fullName evidence="9">Molybdopterin-converting factor large subunit</fullName>
    </alternativeName>
    <alternativeName>
        <fullName evidence="11">Molybdopterin-converting factor subunit 2</fullName>
    </alternativeName>
</protein>
<evidence type="ECO:0000256" key="6">
    <source>
        <dbReference type="ARBA" id="ARBA00025448"/>
    </source>
</evidence>
<evidence type="ECO:0000256" key="8">
    <source>
        <dbReference type="ARBA" id="ARBA00029745"/>
    </source>
</evidence>